<accession>A0A1H7EAL2</accession>
<dbReference type="STRING" id="667676.SAMN05192539_104951"/>
<reference evidence="2" key="1">
    <citation type="submission" date="2016-10" db="EMBL/GenBank/DDBJ databases">
        <authorList>
            <person name="Varghese N."/>
            <person name="Submissions S."/>
        </authorList>
    </citation>
    <scope>NUCLEOTIDE SEQUENCE [LARGE SCALE GENOMIC DNA]</scope>
    <source>
        <strain evidence="2">LMG 26031</strain>
    </source>
</reference>
<dbReference type="AlphaFoldDB" id="A0A1H7EAL2"/>
<name>A0A1H7EAL2_9BURK</name>
<sequence length="72" mass="7700">MAAGHVEHDSPAYKSAALVLAGLLKPEIAEREARALAYQMKAARFPVYRDIGGSDFSCSDADEALVRHLLAG</sequence>
<evidence type="ECO:0000313" key="2">
    <source>
        <dbReference type="Proteomes" id="UP000198866"/>
    </source>
</evidence>
<organism evidence="1 2">
    <name type="scientific">Paraburkholderia diazotrophica</name>
    <dbReference type="NCBI Taxonomy" id="667676"/>
    <lineage>
        <taxon>Bacteria</taxon>
        <taxon>Pseudomonadati</taxon>
        <taxon>Pseudomonadota</taxon>
        <taxon>Betaproteobacteria</taxon>
        <taxon>Burkholderiales</taxon>
        <taxon>Burkholderiaceae</taxon>
        <taxon>Paraburkholderia</taxon>
    </lineage>
</organism>
<evidence type="ECO:0000313" key="1">
    <source>
        <dbReference type="EMBL" id="SEK10939.1"/>
    </source>
</evidence>
<protein>
    <submittedName>
        <fullName evidence="1">Uncharacterized protein</fullName>
    </submittedName>
</protein>
<keyword evidence="2" id="KW-1185">Reference proteome</keyword>
<dbReference type="Proteomes" id="UP000198866">
    <property type="component" value="Unassembled WGS sequence"/>
</dbReference>
<proteinExistence type="predicted"/>
<dbReference type="GO" id="GO:0005524">
    <property type="term" value="F:ATP binding"/>
    <property type="evidence" value="ECO:0007669"/>
    <property type="project" value="InterPro"/>
</dbReference>
<gene>
    <name evidence="1" type="ORF">SAMN05192539_104951</name>
</gene>
<dbReference type="EMBL" id="FNYE01000049">
    <property type="protein sequence ID" value="SEK10939.1"/>
    <property type="molecule type" value="Genomic_DNA"/>
</dbReference>